<comment type="caution">
    <text evidence="2">The sequence shown here is derived from an EMBL/GenBank/DDBJ whole genome shotgun (WGS) entry which is preliminary data.</text>
</comment>
<dbReference type="GO" id="GO:0016874">
    <property type="term" value="F:ligase activity"/>
    <property type="evidence" value="ECO:0007669"/>
    <property type="project" value="UniProtKB-KW"/>
</dbReference>
<sequence>MPSISSRKAFAFVTRGGHDWTDRFPAIAKAAKKLDVATAILDGEAVVLDEQGRSDFGLLQQSLGDRGGKRISTEAIFMVFDLLDFDGHDLRPLEFTARRHLLGGADQEQG</sequence>
<protein>
    <submittedName>
        <fullName evidence="2">ATP-dependent DNA ligase</fullName>
    </submittedName>
</protein>
<gene>
    <name evidence="2" type="ORF">GGD56_002336</name>
</gene>
<dbReference type="InterPro" id="IPR012310">
    <property type="entry name" value="DNA_ligase_ATP-dep_cent"/>
</dbReference>
<name>A0ABR6IKU3_9HYPH</name>
<keyword evidence="3" id="KW-1185">Reference proteome</keyword>
<organism evidence="2 3">
    <name type="scientific">Rhizobium mongolense</name>
    <dbReference type="NCBI Taxonomy" id="57676"/>
    <lineage>
        <taxon>Bacteria</taxon>
        <taxon>Pseudomonadati</taxon>
        <taxon>Pseudomonadota</taxon>
        <taxon>Alphaproteobacteria</taxon>
        <taxon>Hyphomicrobiales</taxon>
        <taxon>Rhizobiaceae</taxon>
        <taxon>Rhizobium/Agrobacterium group</taxon>
        <taxon>Rhizobium</taxon>
    </lineage>
</organism>
<dbReference type="SUPFAM" id="SSF56091">
    <property type="entry name" value="DNA ligase/mRNA capping enzyme, catalytic domain"/>
    <property type="match status" value="1"/>
</dbReference>
<dbReference type="Pfam" id="PF01068">
    <property type="entry name" value="DNA_ligase_A_M"/>
    <property type="match status" value="1"/>
</dbReference>
<dbReference type="EMBL" id="JACIFX010000002">
    <property type="protein sequence ID" value="MBB4228510.1"/>
    <property type="molecule type" value="Genomic_DNA"/>
</dbReference>
<dbReference type="Gene3D" id="3.30.470.30">
    <property type="entry name" value="DNA ligase/mRNA capping enzyme"/>
    <property type="match status" value="1"/>
</dbReference>
<accession>A0ABR6IKU3</accession>
<evidence type="ECO:0000259" key="1">
    <source>
        <dbReference type="Pfam" id="PF01068"/>
    </source>
</evidence>
<evidence type="ECO:0000313" key="2">
    <source>
        <dbReference type="EMBL" id="MBB4228510.1"/>
    </source>
</evidence>
<reference evidence="2 3" key="1">
    <citation type="submission" date="2020-08" db="EMBL/GenBank/DDBJ databases">
        <title>Genomic Encyclopedia of Type Strains, Phase IV (KMG-V): Genome sequencing to study the core and pangenomes of soil and plant-associated prokaryotes.</title>
        <authorList>
            <person name="Whitman W."/>
        </authorList>
    </citation>
    <scope>NUCLEOTIDE SEQUENCE [LARGE SCALE GENOMIC DNA]</scope>
    <source>
        <strain evidence="2 3">SEMIA 4087</strain>
    </source>
</reference>
<evidence type="ECO:0000313" key="3">
    <source>
        <dbReference type="Proteomes" id="UP000551353"/>
    </source>
</evidence>
<keyword evidence="2" id="KW-0436">Ligase</keyword>
<feature type="domain" description="ATP-dependent DNA ligase family profile" evidence="1">
    <location>
        <begin position="7"/>
        <end position="102"/>
    </location>
</feature>
<proteinExistence type="predicted"/>
<dbReference type="Proteomes" id="UP000551353">
    <property type="component" value="Unassembled WGS sequence"/>
</dbReference>